<dbReference type="AlphaFoldDB" id="A0AAV1SC13"/>
<sequence length="53" mass="5719">MDSITPDHQGDSITMFPNELPGKAEALIDSNGDLSLDIKQAWNQLRSTATTSS</sequence>
<evidence type="ECO:0000313" key="2">
    <source>
        <dbReference type="Proteomes" id="UP001314170"/>
    </source>
</evidence>
<name>A0AAV1SC13_9ROSI</name>
<protein>
    <submittedName>
        <fullName evidence="1">Uncharacterized protein</fullName>
    </submittedName>
</protein>
<accession>A0AAV1SC13</accession>
<gene>
    <name evidence="1" type="ORF">DCAF_LOCUS21226</name>
</gene>
<organism evidence="1 2">
    <name type="scientific">Dovyalis caffra</name>
    <dbReference type="NCBI Taxonomy" id="77055"/>
    <lineage>
        <taxon>Eukaryota</taxon>
        <taxon>Viridiplantae</taxon>
        <taxon>Streptophyta</taxon>
        <taxon>Embryophyta</taxon>
        <taxon>Tracheophyta</taxon>
        <taxon>Spermatophyta</taxon>
        <taxon>Magnoliopsida</taxon>
        <taxon>eudicotyledons</taxon>
        <taxon>Gunneridae</taxon>
        <taxon>Pentapetalae</taxon>
        <taxon>rosids</taxon>
        <taxon>fabids</taxon>
        <taxon>Malpighiales</taxon>
        <taxon>Salicaceae</taxon>
        <taxon>Flacourtieae</taxon>
        <taxon>Dovyalis</taxon>
    </lineage>
</organism>
<keyword evidence="2" id="KW-1185">Reference proteome</keyword>
<reference evidence="1 2" key="1">
    <citation type="submission" date="2024-01" db="EMBL/GenBank/DDBJ databases">
        <authorList>
            <person name="Waweru B."/>
        </authorList>
    </citation>
    <scope>NUCLEOTIDE SEQUENCE [LARGE SCALE GENOMIC DNA]</scope>
</reference>
<evidence type="ECO:0000313" key="1">
    <source>
        <dbReference type="EMBL" id="CAK7348525.1"/>
    </source>
</evidence>
<dbReference type="Proteomes" id="UP001314170">
    <property type="component" value="Unassembled WGS sequence"/>
</dbReference>
<proteinExistence type="predicted"/>
<dbReference type="EMBL" id="CAWUPB010001173">
    <property type="protein sequence ID" value="CAK7348525.1"/>
    <property type="molecule type" value="Genomic_DNA"/>
</dbReference>
<comment type="caution">
    <text evidence="1">The sequence shown here is derived from an EMBL/GenBank/DDBJ whole genome shotgun (WGS) entry which is preliminary data.</text>
</comment>